<sequence length="249" mass="27171">MIIIAIGKEKIETTAPHLFYTEEGFKPAEKIKAGEKIKDSVGIYKEVTDISTRHTEAGEAIYNLNVEDYHTYFAGESSLLVHNDCSVSNEEVKTVTDAIKNGKGKAEVTGKEAKDVEPSGVKEGEGDKGAGNADKLEIVIKDGERYIDGKPVKINQGQQDKHIVGTNNYNQAVNAGQQKSILTGDADKLLDEFAGTGTKVSEYKERVDFGQVIGKFYDIKTGLYEETTMGMITYGKNGAHIIPSNPNVY</sequence>
<protein>
    <submittedName>
        <fullName evidence="3">Polymorphic toxin type 50 domain-containing protein</fullName>
    </submittedName>
</protein>
<dbReference type="InterPro" id="IPR030934">
    <property type="entry name" value="Intein_C"/>
</dbReference>
<dbReference type="InterPro" id="IPR029100">
    <property type="entry name" value="Ntox50"/>
</dbReference>
<feature type="region of interest" description="Disordered" evidence="1">
    <location>
        <begin position="106"/>
        <end position="128"/>
    </location>
</feature>
<dbReference type="Gene3D" id="2.170.16.10">
    <property type="entry name" value="Hedgehog/Intein (Hint) domain"/>
    <property type="match status" value="1"/>
</dbReference>
<evidence type="ECO:0000313" key="3">
    <source>
        <dbReference type="EMBL" id="MFL0251969.1"/>
    </source>
</evidence>
<accession>A0ABW8TLY3</accession>
<reference evidence="3 4" key="1">
    <citation type="submission" date="2024-11" db="EMBL/GenBank/DDBJ databases">
        <authorList>
            <person name="Heng Y.C."/>
            <person name="Lim A.C.H."/>
            <person name="Lee J.K.Y."/>
            <person name="Kittelmann S."/>
        </authorList>
    </citation>
    <scope>NUCLEOTIDE SEQUENCE [LARGE SCALE GENOMIC DNA]</scope>
    <source>
        <strain evidence="3 4">WILCCON 0114</strain>
    </source>
</reference>
<dbReference type="Pfam" id="PF15542">
    <property type="entry name" value="Ntox50"/>
    <property type="match status" value="1"/>
</dbReference>
<gene>
    <name evidence="3" type="ORF">ACJDT4_16235</name>
</gene>
<dbReference type="Proteomes" id="UP001623592">
    <property type="component" value="Unassembled WGS sequence"/>
</dbReference>
<organism evidence="3 4">
    <name type="scientific">Clostridium neuense</name>
    <dbReference type="NCBI Taxonomy" id="1728934"/>
    <lineage>
        <taxon>Bacteria</taxon>
        <taxon>Bacillati</taxon>
        <taxon>Bacillota</taxon>
        <taxon>Clostridia</taxon>
        <taxon>Eubacteriales</taxon>
        <taxon>Clostridiaceae</taxon>
        <taxon>Clostridium</taxon>
    </lineage>
</organism>
<dbReference type="NCBIfam" id="TIGR01443">
    <property type="entry name" value="intein_Cterm"/>
    <property type="match status" value="1"/>
</dbReference>
<evidence type="ECO:0000259" key="2">
    <source>
        <dbReference type="Pfam" id="PF15542"/>
    </source>
</evidence>
<proteinExistence type="predicted"/>
<dbReference type="InterPro" id="IPR036844">
    <property type="entry name" value="Hint_dom_sf"/>
</dbReference>
<dbReference type="CDD" id="cd00081">
    <property type="entry name" value="Hint"/>
    <property type="match status" value="1"/>
</dbReference>
<dbReference type="PROSITE" id="PS50818">
    <property type="entry name" value="INTEIN_C_TER"/>
    <property type="match status" value="1"/>
</dbReference>
<comment type="caution">
    <text evidence="3">The sequence shown here is derived from an EMBL/GenBank/DDBJ whole genome shotgun (WGS) entry which is preliminary data.</text>
</comment>
<dbReference type="RefSeq" id="WP_406788626.1">
    <property type="nucleotide sequence ID" value="NZ_JBJIAA010000013.1"/>
</dbReference>
<dbReference type="EMBL" id="JBJIAA010000013">
    <property type="protein sequence ID" value="MFL0251969.1"/>
    <property type="molecule type" value="Genomic_DNA"/>
</dbReference>
<name>A0ABW8TLY3_9CLOT</name>
<dbReference type="SUPFAM" id="SSF51294">
    <property type="entry name" value="Hedgehog/intein (Hint) domain"/>
    <property type="match status" value="1"/>
</dbReference>
<dbReference type="Pfam" id="PF07591">
    <property type="entry name" value="PT-HINT"/>
    <property type="match status" value="1"/>
</dbReference>
<feature type="domain" description="Bacterial toxin 50" evidence="2">
    <location>
        <begin position="154"/>
        <end position="243"/>
    </location>
</feature>
<keyword evidence="4" id="KW-1185">Reference proteome</keyword>
<evidence type="ECO:0000313" key="4">
    <source>
        <dbReference type="Proteomes" id="UP001623592"/>
    </source>
</evidence>
<evidence type="ECO:0000256" key="1">
    <source>
        <dbReference type="SAM" id="MobiDB-lite"/>
    </source>
</evidence>